<dbReference type="SMART" id="SM00386">
    <property type="entry name" value="HAT"/>
    <property type="match status" value="6"/>
</dbReference>
<name>A0A3M7QV50_BRAPC</name>
<dbReference type="PROSITE" id="PS50126">
    <property type="entry name" value="S1"/>
    <property type="match status" value="6"/>
</dbReference>
<dbReference type="PANTHER" id="PTHR23270">
    <property type="entry name" value="PROGRAMMED CELL DEATH PROTEIN 11 PRE-RRNA PROCESSING PROTEIN RRP5"/>
    <property type="match status" value="1"/>
</dbReference>
<feature type="domain" description="S1 motif" evidence="6">
    <location>
        <begin position="43"/>
        <end position="125"/>
    </location>
</feature>
<evidence type="ECO:0000259" key="6">
    <source>
        <dbReference type="PROSITE" id="PS50126"/>
    </source>
</evidence>
<dbReference type="Pfam" id="PF00575">
    <property type="entry name" value="S1"/>
    <property type="match status" value="1"/>
</dbReference>
<dbReference type="Pfam" id="PF05843">
    <property type="entry name" value="Suf"/>
    <property type="match status" value="1"/>
</dbReference>
<feature type="domain" description="S1 motif" evidence="6">
    <location>
        <begin position="538"/>
        <end position="609"/>
    </location>
</feature>
<dbReference type="GO" id="GO:0032040">
    <property type="term" value="C:small-subunit processome"/>
    <property type="evidence" value="ECO:0007669"/>
    <property type="project" value="TreeGrafter"/>
</dbReference>
<evidence type="ECO:0000256" key="5">
    <source>
        <dbReference type="ARBA" id="ARBA00023242"/>
    </source>
</evidence>
<dbReference type="Proteomes" id="UP000276133">
    <property type="component" value="Unassembled WGS sequence"/>
</dbReference>
<dbReference type="InterPro" id="IPR008847">
    <property type="entry name" value="Suf"/>
</dbReference>
<keyword evidence="8" id="KW-1185">Reference proteome</keyword>
<protein>
    <submittedName>
        <fullName evidence="7">RRP5-like protein</fullName>
    </submittedName>
</protein>
<keyword evidence="5" id="KW-0539">Nucleus</keyword>
<keyword evidence="3" id="KW-0597">Phosphoprotein</keyword>
<dbReference type="SUPFAM" id="SSF50249">
    <property type="entry name" value="Nucleic acid-binding proteins"/>
    <property type="match status" value="6"/>
</dbReference>
<sequence length="1513" mass="172809">MFKVKKQLKEVNKKKDTKTSNGKAAVAKKSTVPDLICKSFVDGCLVLGCIHDILPSELVVSLPGLGNFGHIKINNISKIYSDLIKNCDNPKKSEIPSLVDLFHKGDLIRCKVLSFTNNKLYLTMEPSQVNSNLTFASLEDDMILSGSVKTKEDHGYTIDLGIAELTGFFKVQNLSLPMGQVNLFKITSKKSKRAINLKMCDSNESSFFVLKSKYKFDSYLPGAQLDCTIEKTSKNGIHLSISNDLYGYVHINHIPTSKRSSLVKKKETEEKKFFNNGEAVSGTIIFINPYSKIIYMSLLPHLIDSTKVPKIARLFLKEDGLMLGNVITNALVHSHTNKGLFLKFNTADSKQVLGFVPKRHLFEKNDQIGDDQVDDDEDASEDKLKELKKDVKNLSREDLEQNFALNSTVKARIFDYSLIEDMILLSCRPSILESKYLTFNELEVGQTLSATVKKINSQNGGVIVKISEFVTGFIPKMHTGDIPLSEAMLVKKMSIGSEIKCKIIQLSPEEKKCVLTAKKSLIKSKLSLIDSYANLRLGLETYGVVISIQKYGILLQFLNEVKGLLPRQEISASLRPDEDLKNLYYVGQLIKCKVLDFNKEKQHLKLSLLMEDAPKKKSQEFEAQYEIGDLIESGTIVQVGKDENYFRVKLPKGNKNGIIYKDHLSDLDCLNEILFEYYKKEMKIENFMIIQYGDVSKFKKINDQKSFACHYLTLKKTLVDFYAKSKNKIAKNFQDLKPNECYHAWIKKILPNGLLIQLPHGLDGFCSNEQIKYLDQMKSSNVNGLKIGQSILVKINKLYEDKERFTTLTKTRHDLSIKNSAETEFMLEYVGSYLADSKLISDFFSTNESSAPFWNKAFKMVKIGSVAQVAVKNFNKSSRQIECLFINDLESNNFDQNSSILGYAFADEDEQFAEGQRLEALVLAFDPLSKAFCLMVSKKAVKTYAKNFDAKYRAQIICKKEQSIKAEILYVSNWFCILGLKAHALGRLAIMPLFKNNFTQLNTARALNDPVQIQNSYEAVEKTIRQKQVQSVSGNALAAAVTEVQDIKKSQSQFSYFSTGDCIHCLIKSDSDQHRDYILVVHDLDNSKRNKKKILREIAVLNETNVENETSRKRKSDEEPIIVKKKLLVDKKKSSADKENDKDQIEVVASVKAPAAEYKSESKNGDSALFPWEVTDFDQFEEIISKVSNESVSQSEPKKKEKPAKEKVIDDRLIYEQEEQVFDPNREPDNADDYERLIASKPNSSFVWIKYIVFYLQMAEIEKARAVAKQGLKTILYTEDQERLNVWVALLNLENMYGTQTSLEQAFNQACQNCDSYKIHCHMAEIFARSAKIQEAETIFIKMTRKFSQSPDAWIKYGIFHYKNSNCESARKLLIKSFNSLDKKDHIDMVNKFAQLEFKYGEVERAKTMYDSLLFTYPNRTDIWSVYIDMLVKHEKYEDARFIFNRIIQLGLTVKRMKFIFKKYLDFEKQHGTEEQLEQVKELVSNYVEKDSKTSESTTNASIQENLKKNLKI</sequence>
<dbReference type="FunFam" id="1.25.40.10:FF:000065">
    <property type="entry name" value="Programmed cell death 11"/>
    <property type="match status" value="1"/>
</dbReference>
<feature type="domain" description="S1 motif" evidence="6">
    <location>
        <begin position="445"/>
        <end position="518"/>
    </location>
</feature>
<dbReference type="InterPro" id="IPR003029">
    <property type="entry name" value="S1_domain"/>
</dbReference>
<accession>A0A3M7QV50</accession>
<evidence type="ECO:0000313" key="8">
    <source>
        <dbReference type="Proteomes" id="UP000276133"/>
    </source>
</evidence>
<evidence type="ECO:0000256" key="1">
    <source>
        <dbReference type="ARBA" id="ARBA00004604"/>
    </source>
</evidence>
<feature type="domain" description="S1 motif" evidence="6">
    <location>
        <begin position="739"/>
        <end position="818"/>
    </location>
</feature>
<gene>
    <name evidence="7" type="ORF">BpHYR1_031869</name>
</gene>
<dbReference type="STRING" id="10195.A0A3M7QV50"/>
<dbReference type="InterPro" id="IPR011990">
    <property type="entry name" value="TPR-like_helical_dom_sf"/>
</dbReference>
<dbReference type="InterPro" id="IPR012340">
    <property type="entry name" value="NA-bd_OB-fold"/>
</dbReference>
<comment type="subcellular location">
    <subcellularLocation>
        <location evidence="1">Nucleus</location>
        <location evidence="1">Nucleolus</location>
    </subcellularLocation>
</comment>
<dbReference type="FunFam" id="2.40.50.140:FF:000103">
    <property type="entry name" value="protein RRP5 homolog"/>
    <property type="match status" value="1"/>
</dbReference>
<evidence type="ECO:0000313" key="7">
    <source>
        <dbReference type="EMBL" id="RNA15089.1"/>
    </source>
</evidence>
<dbReference type="SUPFAM" id="SSF48452">
    <property type="entry name" value="TPR-like"/>
    <property type="match status" value="1"/>
</dbReference>
<dbReference type="OrthoDB" id="412781at2759"/>
<feature type="domain" description="S1 motif" evidence="6">
    <location>
        <begin position="222"/>
        <end position="299"/>
    </location>
</feature>
<reference evidence="7 8" key="1">
    <citation type="journal article" date="2018" name="Sci. Rep.">
        <title>Genomic signatures of local adaptation to the degree of environmental predictability in rotifers.</title>
        <authorList>
            <person name="Franch-Gras L."/>
            <person name="Hahn C."/>
            <person name="Garcia-Roger E.M."/>
            <person name="Carmona M.J."/>
            <person name="Serra M."/>
            <person name="Gomez A."/>
        </authorList>
    </citation>
    <scope>NUCLEOTIDE SEQUENCE [LARGE SCALE GENOMIC DNA]</scope>
    <source>
        <strain evidence="7">HYR1</strain>
    </source>
</reference>
<dbReference type="InterPro" id="IPR003107">
    <property type="entry name" value="HAT"/>
</dbReference>
<dbReference type="InterPro" id="IPR045209">
    <property type="entry name" value="Rrp5"/>
</dbReference>
<feature type="domain" description="S1 motif" evidence="6">
    <location>
        <begin position="324"/>
        <end position="428"/>
    </location>
</feature>
<evidence type="ECO:0000256" key="3">
    <source>
        <dbReference type="ARBA" id="ARBA00022553"/>
    </source>
</evidence>
<keyword evidence="4" id="KW-0677">Repeat</keyword>
<evidence type="ECO:0000256" key="4">
    <source>
        <dbReference type="ARBA" id="ARBA00022737"/>
    </source>
</evidence>
<dbReference type="EMBL" id="REGN01005047">
    <property type="protein sequence ID" value="RNA15089.1"/>
    <property type="molecule type" value="Genomic_DNA"/>
</dbReference>
<dbReference type="Gene3D" id="1.25.40.10">
    <property type="entry name" value="Tetratricopeptide repeat domain"/>
    <property type="match status" value="2"/>
</dbReference>
<dbReference type="SMART" id="SM00316">
    <property type="entry name" value="S1"/>
    <property type="match status" value="8"/>
</dbReference>
<dbReference type="Gene3D" id="2.40.50.140">
    <property type="entry name" value="Nucleic acid-binding proteins"/>
    <property type="match status" value="5"/>
</dbReference>
<dbReference type="GO" id="GO:0003723">
    <property type="term" value="F:RNA binding"/>
    <property type="evidence" value="ECO:0007669"/>
    <property type="project" value="TreeGrafter"/>
</dbReference>
<organism evidence="7 8">
    <name type="scientific">Brachionus plicatilis</name>
    <name type="common">Marine rotifer</name>
    <name type="synonym">Brachionus muelleri</name>
    <dbReference type="NCBI Taxonomy" id="10195"/>
    <lineage>
        <taxon>Eukaryota</taxon>
        <taxon>Metazoa</taxon>
        <taxon>Spiralia</taxon>
        <taxon>Gnathifera</taxon>
        <taxon>Rotifera</taxon>
        <taxon>Eurotatoria</taxon>
        <taxon>Monogononta</taxon>
        <taxon>Pseudotrocha</taxon>
        <taxon>Ploima</taxon>
        <taxon>Brachionidae</taxon>
        <taxon>Brachionus</taxon>
    </lineage>
</organism>
<dbReference type="GO" id="GO:0006364">
    <property type="term" value="P:rRNA processing"/>
    <property type="evidence" value="ECO:0007669"/>
    <property type="project" value="UniProtKB-KW"/>
</dbReference>
<proteinExistence type="predicted"/>
<comment type="caution">
    <text evidence="7">The sequence shown here is derived from an EMBL/GenBank/DDBJ whole genome shotgun (WGS) entry which is preliminary data.</text>
</comment>
<keyword evidence="2" id="KW-0698">rRNA processing</keyword>
<dbReference type="PANTHER" id="PTHR23270:SF10">
    <property type="entry name" value="PROTEIN RRP5 HOMOLOG"/>
    <property type="match status" value="1"/>
</dbReference>
<evidence type="ECO:0000256" key="2">
    <source>
        <dbReference type="ARBA" id="ARBA00022552"/>
    </source>
</evidence>